<comment type="caution">
    <text evidence="1">The sequence shown here is derived from an EMBL/GenBank/DDBJ whole genome shotgun (WGS) entry which is preliminary data.</text>
</comment>
<evidence type="ECO:0000313" key="1">
    <source>
        <dbReference type="EMBL" id="KAJ9117887.1"/>
    </source>
</evidence>
<gene>
    <name evidence="1" type="ORF">QFC20_000168</name>
</gene>
<protein>
    <submittedName>
        <fullName evidence="1">Uncharacterized protein</fullName>
    </submittedName>
</protein>
<name>A0ACC2X569_9TREE</name>
<sequence length="336" mass="35893">MSSISAQTTEETAFAKRYLDRLAEHPVNYGDDFVTPAEKRPRRMPNLSLDLGEPPAMESMDVDEPQAGPSSGMHVYIEILSIVLTSTMAALIDIISITVKSLKPSLTFPVKAHITDSVADLKQLVSSSTSSAPPASAQRLLLKGKALADAKLLKEYDLQDGATVHVMLKPGWEKERAQQIPGGDPTPTKEGTSIPVEPKPTPGSVPALTISDADPATDNTTSATTLPPRPVTAADISNPPLGPGPVNTSAPFHTTLAKPEFWEKVHGLCRQEFEDERDADGCWKAFLDGIKGRLSAGEIAKIIDVVGVTGKSVGRMRNETREPNIWVLSGMGGNAV</sequence>
<evidence type="ECO:0000313" key="2">
    <source>
        <dbReference type="Proteomes" id="UP001230649"/>
    </source>
</evidence>
<reference evidence="1" key="1">
    <citation type="submission" date="2023-04" db="EMBL/GenBank/DDBJ databases">
        <title>Draft Genome sequencing of Naganishia species isolated from polar environments using Oxford Nanopore Technology.</title>
        <authorList>
            <person name="Leo P."/>
            <person name="Venkateswaran K."/>
        </authorList>
    </citation>
    <scope>NUCLEOTIDE SEQUENCE</scope>
    <source>
        <strain evidence="1">MNA-CCFEE 5262</strain>
    </source>
</reference>
<organism evidence="1 2">
    <name type="scientific">Naganishia adeliensis</name>
    <dbReference type="NCBI Taxonomy" id="92952"/>
    <lineage>
        <taxon>Eukaryota</taxon>
        <taxon>Fungi</taxon>
        <taxon>Dikarya</taxon>
        <taxon>Basidiomycota</taxon>
        <taxon>Agaricomycotina</taxon>
        <taxon>Tremellomycetes</taxon>
        <taxon>Filobasidiales</taxon>
        <taxon>Filobasidiaceae</taxon>
        <taxon>Naganishia</taxon>
    </lineage>
</organism>
<dbReference type="EMBL" id="JASBWS010000001">
    <property type="protein sequence ID" value="KAJ9117887.1"/>
    <property type="molecule type" value="Genomic_DNA"/>
</dbReference>
<dbReference type="Proteomes" id="UP001230649">
    <property type="component" value="Unassembled WGS sequence"/>
</dbReference>
<accession>A0ACC2X569</accession>
<proteinExistence type="predicted"/>
<keyword evidence="2" id="KW-1185">Reference proteome</keyword>